<sequence>MIPRLVVLGTGFGAVSLLRNLSPNRYTVTVVSPRNHFLFSPLLPSTTVGTIEFLSIAEPIRLAAKYATFVQAEAVGLDLSRKVICCRSVFDREEFPVEYDILVIAVGAESNTFGIEGVREHAFFLKELSDAFAIRRKMLDNFEAASLPSVSPLERKKLLHFVVVGGGPTGVEYAAELADFFDDEVKAYFPHLVSEARITLVEAGKQILSTFDERLSRYATALFQRRRITFIMNRPVTKVEAGKVHLSNGEVLEAGLIVWSTGNGANAFVKSLPFQKDRSGRLLTDHYLRVLDTVDIFALGDCATFYDYTQPATAQVAMQAGKYLARLLNKVSSPSDAEKVIAPFTPKSFGMLAYIGKDEALADLPFLKWSGFLTWIFWRAAYLTKLVSLKNKVQVLFDWIRSRLFGRDLTRF</sequence>
<dbReference type="PRINTS" id="PR00368">
    <property type="entry name" value="FADPNR"/>
</dbReference>
<evidence type="ECO:0000256" key="1">
    <source>
        <dbReference type="ARBA" id="ARBA00005272"/>
    </source>
</evidence>
<dbReference type="InterPro" id="IPR045024">
    <property type="entry name" value="NDH-2"/>
</dbReference>
<keyword evidence="6" id="KW-0560">Oxidoreductase</keyword>
<dbReference type="GO" id="GO:0050136">
    <property type="term" value="F:NADH dehydrogenase (quinone) (non-electrogenic) activity"/>
    <property type="evidence" value="ECO:0007669"/>
    <property type="project" value="UniProtKB-EC"/>
</dbReference>
<evidence type="ECO:0000256" key="6">
    <source>
        <dbReference type="ARBA" id="ARBA00023002"/>
    </source>
</evidence>
<evidence type="ECO:0000256" key="8">
    <source>
        <dbReference type="ARBA" id="ARBA00047599"/>
    </source>
</evidence>
<dbReference type="InterPro" id="IPR036188">
    <property type="entry name" value="FAD/NAD-bd_sf"/>
</dbReference>
<dbReference type="PANTHER" id="PTHR43706">
    <property type="entry name" value="NADH DEHYDROGENASE"/>
    <property type="match status" value="1"/>
</dbReference>
<accession>A0A395LZ48</accession>
<evidence type="ECO:0000313" key="12">
    <source>
        <dbReference type="Proteomes" id="UP000266389"/>
    </source>
</evidence>
<proteinExistence type="inferred from homology"/>
<reference evidence="11 12" key="1">
    <citation type="journal article" date="2011" name="ISME J.">
        <title>Community ecology of hot spring cyanobacterial mats: predominant populations and their functional potential.</title>
        <authorList>
            <person name="Klatt C.G."/>
            <person name="Wood J.M."/>
            <person name="Rusch D.B."/>
            <person name="Bateson M.M."/>
            <person name="Hamamura N."/>
            <person name="Heidelberg J.F."/>
            <person name="Grossman A.R."/>
            <person name="Bhaya D."/>
            <person name="Cohan F.M."/>
            <person name="Kuhl M."/>
            <person name="Bryant D.A."/>
            <person name="Ward D.M."/>
        </authorList>
    </citation>
    <scope>NUCLEOTIDE SEQUENCE [LARGE SCALE GENOMIC DNA]</scope>
    <source>
        <strain evidence="11">OS</strain>
    </source>
</reference>
<feature type="domain" description="FAD/NAD(P)-binding" evidence="9">
    <location>
        <begin position="4"/>
        <end position="321"/>
    </location>
</feature>
<evidence type="ECO:0000313" key="11">
    <source>
        <dbReference type="EMBL" id="RFM23800.1"/>
    </source>
</evidence>
<keyword evidence="7" id="KW-0520">NAD</keyword>
<dbReference type="InterPro" id="IPR054585">
    <property type="entry name" value="NDH2-like_C"/>
</dbReference>
<feature type="domain" description="External alternative NADH-ubiquinone oxidoreductase-like C-terminal" evidence="10">
    <location>
        <begin position="350"/>
        <end position="408"/>
    </location>
</feature>
<dbReference type="Pfam" id="PF22366">
    <property type="entry name" value="NDH2_C"/>
    <property type="match status" value="1"/>
</dbReference>
<organism evidence="11 12">
    <name type="scientific">Candidatus Thermochlorobacter aerophilus</name>
    <dbReference type="NCBI Taxonomy" id="1868324"/>
    <lineage>
        <taxon>Bacteria</taxon>
        <taxon>Pseudomonadati</taxon>
        <taxon>Chlorobiota</taxon>
        <taxon>Chlorobiia</taxon>
        <taxon>Chlorobiales</taxon>
        <taxon>Candidatus Thermochlorobacteriaceae</taxon>
        <taxon>Candidatus Thermochlorobacter</taxon>
    </lineage>
</organism>
<dbReference type="Pfam" id="PF07992">
    <property type="entry name" value="Pyr_redox_2"/>
    <property type="match status" value="1"/>
</dbReference>
<keyword evidence="4" id="KW-0274">FAD</keyword>
<evidence type="ECO:0000256" key="2">
    <source>
        <dbReference type="ARBA" id="ARBA00012637"/>
    </source>
</evidence>
<evidence type="ECO:0000256" key="3">
    <source>
        <dbReference type="ARBA" id="ARBA00022630"/>
    </source>
</evidence>
<evidence type="ECO:0000256" key="4">
    <source>
        <dbReference type="ARBA" id="ARBA00022827"/>
    </source>
</evidence>
<keyword evidence="5" id="KW-0809">Transit peptide</keyword>
<dbReference type="InterPro" id="IPR023753">
    <property type="entry name" value="FAD/NAD-binding_dom"/>
</dbReference>
<protein>
    <recommendedName>
        <fullName evidence="2">NADH:ubiquinone reductase (non-electrogenic)</fullName>
        <ecNumber evidence="2">1.6.5.9</ecNumber>
    </recommendedName>
</protein>
<dbReference type="PANTHER" id="PTHR43706:SF47">
    <property type="entry name" value="EXTERNAL NADH-UBIQUINONE OXIDOREDUCTASE 1, MITOCHONDRIAL-RELATED"/>
    <property type="match status" value="1"/>
</dbReference>
<evidence type="ECO:0000256" key="7">
    <source>
        <dbReference type="ARBA" id="ARBA00023027"/>
    </source>
</evidence>
<evidence type="ECO:0000259" key="10">
    <source>
        <dbReference type="Pfam" id="PF22366"/>
    </source>
</evidence>
<dbReference type="AlphaFoldDB" id="A0A395LZ48"/>
<evidence type="ECO:0000256" key="5">
    <source>
        <dbReference type="ARBA" id="ARBA00022946"/>
    </source>
</evidence>
<name>A0A395LZ48_9BACT</name>
<comment type="similarity">
    <text evidence="1">Belongs to the NADH dehydrogenase family.</text>
</comment>
<dbReference type="EMBL" id="PHFL01000058">
    <property type="protein sequence ID" value="RFM23800.1"/>
    <property type="molecule type" value="Genomic_DNA"/>
</dbReference>
<evidence type="ECO:0000259" key="9">
    <source>
        <dbReference type="Pfam" id="PF07992"/>
    </source>
</evidence>
<gene>
    <name evidence="11" type="ORF">D0433_09230</name>
</gene>
<dbReference type="EC" id="1.6.5.9" evidence="2"/>
<comment type="catalytic activity">
    <reaction evidence="8">
        <text>a quinone + NADH + H(+) = a quinol + NAD(+)</text>
        <dbReference type="Rhea" id="RHEA:46160"/>
        <dbReference type="ChEBI" id="CHEBI:15378"/>
        <dbReference type="ChEBI" id="CHEBI:24646"/>
        <dbReference type="ChEBI" id="CHEBI:57540"/>
        <dbReference type="ChEBI" id="CHEBI:57945"/>
        <dbReference type="ChEBI" id="CHEBI:132124"/>
        <dbReference type="EC" id="1.6.5.9"/>
    </reaction>
</comment>
<comment type="caution">
    <text evidence="11">The sequence shown here is derived from an EMBL/GenBank/DDBJ whole genome shotgun (WGS) entry which is preliminary data.</text>
</comment>
<dbReference type="SUPFAM" id="SSF51905">
    <property type="entry name" value="FAD/NAD(P)-binding domain"/>
    <property type="match status" value="1"/>
</dbReference>
<dbReference type="Proteomes" id="UP000266389">
    <property type="component" value="Unassembled WGS sequence"/>
</dbReference>
<dbReference type="Gene3D" id="3.50.50.100">
    <property type="match status" value="1"/>
</dbReference>
<keyword evidence="3" id="KW-0285">Flavoprotein</keyword>